<dbReference type="GO" id="GO:0004824">
    <property type="term" value="F:lysine-tRNA ligase activity"/>
    <property type="evidence" value="ECO:0007669"/>
    <property type="project" value="UniProtKB-EC"/>
</dbReference>
<dbReference type="Gene3D" id="3.30.930.10">
    <property type="entry name" value="Bira Bifunctional Protein, Domain 2"/>
    <property type="match status" value="1"/>
</dbReference>
<keyword evidence="6" id="KW-1185">Reference proteome</keyword>
<evidence type="ECO:0000313" key="6">
    <source>
        <dbReference type="Proteomes" id="UP001460888"/>
    </source>
</evidence>
<dbReference type="InterPro" id="IPR006195">
    <property type="entry name" value="aa-tRNA-synth_II"/>
</dbReference>
<dbReference type="EMBL" id="APND01000001">
    <property type="protein sequence ID" value="MES1927685.1"/>
    <property type="molecule type" value="Genomic_DNA"/>
</dbReference>
<dbReference type="SUPFAM" id="SSF55681">
    <property type="entry name" value="Class II aaRS and biotin synthetases"/>
    <property type="match status" value="1"/>
</dbReference>
<dbReference type="InterPro" id="IPR018149">
    <property type="entry name" value="Lys-tRNA-synth_II_C"/>
</dbReference>
<keyword evidence="3" id="KW-0067">ATP-binding</keyword>
<dbReference type="InterPro" id="IPR004364">
    <property type="entry name" value="Aa-tRNA-synt_II"/>
</dbReference>
<evidence type="ECO:0000313" key="5">
    <source>
        <dbReference type="EMBL" id="MES1927685.1"/>
    </source>
</evidence>
<protein>
    <submittedName>
        <fullName evidence="5">PoxB regulator PoxA</fullName>
        <ecNumber evidence="5">6.1.1.6</ecNumber>
    </submittedName>
</protein>
<sequence length="316" mass="34883">MSAENWRPGASWPTLERRARLRGDLRAFMAERGVLEVDTPLISSAAPSERGLHTFVVESAGHLVPSPEHALKRLLAAGSGPIYQLGPVFRAGEAGRWHNPEFCMLEWYRPEATVTDIIDETEALMGAVTGLTCAPRRRYRDVFEAVTGLDPITSNTPQLAAWAIHQDLAPHTVEDRSDRAFWLDLIMSLAVQPSLGRDAPICVTGFPAEDAVLVETRANDPRIAERFECFWQGVELANGAQELTDVALARERMDREHRLRAKANAPETPRDDRLLAAMDAGLPRCAGVALGVDRLLALTCGFDALAPVLAFDWMRR</sequence>
<evidence type="ECO:0000256" key="1">
    <source>
        <dbReference type="ARBA" id="ARBA00022598"/>
    </source>
</evidence>
<accession>A0ABV2AVT4</accession>
<keyword evidence="1 5" id="KW-0436">Ligase</keyword>
<dbReference type="Pfam" id="PF00152">
    <property type="entry name" value="tRNA-synt_2"/>
    <property type="match status" value="1"/>
</dbReference>
<dbReference type="PANTHER" id="PTHR42918:SF6">
    <property type="entry name" value="ELONGATION FACTOR P--(R)-BETA-LYSINE LIGASE"/>
    <property type="match status" value="1"/>
</dbReference>
<dbReference type="EC" id="6.1.1.6" evidence="5"/>
<dbReference type="NCBIfam" id="TIGR00462">
    <property type="entry name" value="genX"/>
    <property type="match status" value="1"/>
</dbReference>
<keyword evidence="2" id="KW-0547">Nucleotide-binding</keyword>
<name>A0ABV2AVT4_9GAMM</name>
<evidence type="ECO:0000256" key="3">
    <source>
        <dbReference type="ARBA" id="ARBA00022840"/>
    </source>
</evidence>
<dbReference type="RefSeq" id="WP_353108329.1">
    <property type="nucleotide sequence ID" value="NZ_APND01000001.1"/>
</dbReference>
<dbReference type="NCBIfam" id="NF006828">
    <property type="entry name" value="PRK09350.1"/>
    <property type="match status" value="1"/>
</dbReference>
<reference evidence="5 6" key="1">
    <citation type="submission" date="2013-03" db="EMBL/GenBank/DDBJ databases">
        <title>Salinisphaera dokdonensis CL-ES53 Genome Sequencing.</title>
        <authorList>
            <person name="Li C."/>
            <person name="Lai Q."/>
            <person name="Shao Z."/>
        </authorList>
    </citation>
    <scope>NUCLEOTIDE SEQUENCE [LARGE SCALE GENOMIC DNA]</scope>
    <source>
        <strain evidence="5 6">CL-ES53</strain>
    </source>
</reference>
<organism evidence="5 6">
    <name type="scientific">Salinisphaera dokdonensis CL-ES53</name>
    <dbReference type="NCBI Taxonomy" id="1304272"/>
    <lineage>
        <taxon>Bacteria</taxon>
        <taxon>Pseudomonadati</taxon>
        <taxon>Pseudomonadota</taxon>
        <taxon>Gammaproteobacteria</taxon>
        <taxon>Salinisphaerales</taxon>
        <taxon>Salinisphaeraceae</taxon>
        <taxon>Salinisphaera</taxon>
    </lineage>
</organism>
<evidence type="ECO:0000256" key="2">
    <source>
        <dbReference type="ARBA" id="ARBA00022741"/>
    </source>
</evidence>
<proteinExistence type="predicted"/>
<dbReference type="Proteomes" id="UP001460888">
    <property type="component" value="Unassembled WGS sequence"/>
</dbReference>
<dbReference type="PROSITE" id="PS50862">
    <property type="entry name" value="AA_TRNA_LIGASE_II"/>
    <property type="match status" value="1"/>
</dbReference>
<dbReference type="InterPro" id="IPR045864">
    <property type="entry name" value="aa-tRNA-synth_II/BPL/LPL"/>
</dbReference>
<feature type="domain" description="Aminoacyl-transfer RNA synthetases class-II family profile" evidence="4">
    <location>
        <begin position="18"/>
        <end position="307"/>
    </location>
</feature>
<dbReference type="PRINTS" id="PR00982">
    <property type="entry name" value="TRNASYNTHLYS"/>
</dbReference>
<dbReference type="PANTHER" id="PTHR42918">
    <property type="entry name" value="LYSYL-TRNA SYNTHETASE"/>
    <property type="match status" value="1"/>
</dbReference>
<gene>
    <name evidence="5" type="ORF">SADO_00475</name>
</gene>
<evidence type="ECO:0000259" key="4">
    <source>
        <dbReference type="PROSITE" id="PS50862"/>
    </source>
</evidence>
<dbReference type="InterPro" id="IPR004525">
    <property type="entry name" value="EpmA"/>
</dbReference>
<comment type="caution">
    <text evidence="5">The sequence shown here is derived from an EMBL/GenBank/DDBJ whole genome shotgun (WGS) entry which is preliminary data.</text>
</comment>